<evidence type="ECO:0000313" key="6">
    <source>
        <dbReference type="Proteomes" id="UP001630127"/>
    </source>
</evidence>
<evidence type="ECO:0000259" key="4">
    <source>
        <dbReference type="Pfam" id="PF12061"/>
    </source>
</evidence>
<proteinExistence type="predicted"/>
<feature type="compositionally biased region" description="Polar residues" evidence="1">
    <location>
        <begin position="1"/>
        <end position="11"/>
    </location>
</feature>
<feature type="domain" description="Late blight resistance protein R1A-like N-terminal" evidence="4">
    <location>
        <begin position="116"/>
        <end position="372"/>
    </location>
</feature>
<dbReference type="EMBL" id="JBJUIK010000015">
    <property type="protein sequence ID" value="KAL3501996.1"/>
    <property type="molecule type" value="Genomic_DNA"/>
</dbReference>
<reference evidence="5 6" key="1">
    <citation type="submission" date="2024-11" db="EMBL/GenBank/DDBJ databases">
        <title>A near-complete genome assembly of Cinchona calisaya.</title>
        <authorList>
            <person name="Lian D.C."/>
            <person name="Zhao X.W."/>
            <person name="Wei L."/>
        </authorList>
    </citation>
    <scope>NUCLEOTIDE SEQUENCE [LARGE SCALE GENOMIC DNA]</scope>
    <source>
        <tissue evidence="5">Nenye</tissue>
    </source>
</reference>
<dbReference type="InterPro" id="IPR003130">
    <property type="entry name" value="GED"/>
</dbReference>
<dbReference type="Pfam" id="PF02212">
    <property type="entry name" value="GED"/>
    <property type="match status" value="1"/>
</dbReference>
<feature type="transmembrane region" description="Helical" evidence="2">
    <location>
        <begin position="193"/>
        <end position="213"/>
    </location>
</feature>
<feature type="transmembrane region" description="Helical" evidence="2">
    <location>
        <begin position="120"/>
        <end position="138"/>
    </location>
</feature>
<feature type="region of interest" description="Disordered" evidence="1">
    <location>
        <begin position="1"/>
        <end position="24"/>
    </location>
</feature>
<organism evidence="5 6">
    <name type="scientific">Cinchona calisaya</name>
    <dbReference type="NCBI Taxonomy" id="153742"/>
    <lineage>
        <taxon>Eukaryota</taxon>
        <taxon>Viridiplantae</taxon>
        <taxon>Streptophyta</taxon>
        <taxon>Embryophyta</taxon>
        <taxon>Tracheophyta</taxon>
        <taxon>Spermatophyta</taxon>
        <taxon>Magnoliopsida</taxon>
        <taxon>eudicotyledons</taxon>
        <taxon>Gunneridae</taxon>
        <taxon>Pentapetalae</taxon>
        <taxon>asterids</taxon>
        <taxon>lamiids</taxon>
        <taxon>Gentianales</taxon>
        <taxon>Rubiaceae</taxon>
        <taxon>Cinchonoideae</taxon>
        <taxon>Cinchoneae</taxon>
        <taxon>Cinchona</taxon>
    </lineage>
</organism>
<dbReference type="InterPro" id="IPR021929">
    <property type="entry name" value="R1A-like_N"/>
</dbReference>
<dbReference type="Proteomes" id="UP001630127">
    <property type="component" value="Unassembled WGS sequence"/>
</dbReference>
<keyword evidence="2" id="KW-0472">Membrane</keyword>
<gene>
    <name evidence="5" type="ORF">ACH5RR_036445</name>
</gene>
<comment type="caution">
    <text evidence="5">The sequence shown here is derived from an EMBL/GenBank/DDBJ whole genome shotgun (WGS) entry which is preliminary data.</text>
</comment>
<name>A0ABD2Y381_9GENT</name>
<keyword evidence="6" id="KW-1185">Reference proteome</keyword>
<keyword evidence="2" id="KW-1133">Transmembrane helix</keyword>
<evidence type="ECO:0000256" key="2">
    <source>
        <dbReference type="SAM" id="Phobius"/>
    </source>
</evidence>
<sequence>MASSSNTQDPLDNQEGLEDDSNSGPCISDKIHRITIMINILRPFLSCTLNWHIEDRNVEVKLKHIDDAVQIVIQDYQLLNSSNLNHVSGNEDWRSSSRNQELVLSNLMKLKLIKSDMKEIYTILAVFVSMASKVVSFIDSLLENLKDILSYKVDIITPVVEQIEALEDRLRFSRNFLWFIAKHCIKQKKMKDLLIYAEFVAVNVAYLLYLCLVDDKMHETMIREMRTKLVDLVKKLNPVKAETKEIYLETLKTLRSSHIDTPEMGEQYLAFVDSLIDNLRMLSNNEAISFPAKDQMEKLLDELRLLRFNLMDPPFDAYSKKVRTLIVHIKTVINKTGYFFYLFHVNEMNEEMVGQLKLEQLQHAETLRFPFKHQAEIVYEELDYLRKDFSEIAEELNQNEELKVLLEHFKDTAYHAELIVDSLVAQTGSFCCHKLGLFDVTKEIRLVKRELKAIRKQRSSDTPAPVLLQANFPNIKVVPGSENEERPTTEEATIKLDDLEKEQLGKMLDEDPSLMERREAIAKRLEVYKSARDEIDSVAWK</sequence>
<evidence type="ECO:0000313" key="5">
    <source>
        <dbReference type="EMBL" id="KAL3501996.1"/>
    </source>
</evidence>
<evidence type="ECO:0000256" key="1">
    <source>
        <dbReference type="SAM" id="MobiDB-lite"/>
    </source>
</evidence>
<dbReference type="Pfam" id="PF12061">
    <property type="entry name" value="NB-LRR"/>
    <property type="match status" value="1"/>
</dbReference>
<feature type="domain" description="Dynamin GTPase effector" evidence="3">
    <location>
        <begin position="500"/>
        <end position="538"/>
    </location>
</feature>
<accession>A0ABD2Y381</accession>
<protein>
    <submittedName>
        <fullName evidence="5">Uncharacterized protein</fullName>
    </submittedName>
</protein>
<evidence type="ECO:0000259" key="3">
    <source>
        <dbReference type="Pfam" id="PF02212"/>
    </source>
</evidence>
<dbReference type="AlphaFoldDB" id="A0ABD2Y381"/>
<keyword evidence="2" id="KW-0812">Transmembrane</keyword>